<accession>A0A0W0HWV9</accession>
<evidence type="ECO:0000313" key="3">
    <source>
        <dbReference type="Proteomes" id="UP000053048"/>
    </source>
</evidence>
<feature type="domain" description="Pvc16 N-terminal" evidence="1">
    <location>
        <begin position="34"/>
        <end position="180"/>
    </location>
</feature>
<dbReference type="EMBL" id="LKEJ01000121">
    <property type="protein sequence ID" value="KTB65392.1"/>
    <property type="molecule type" value="Genomic_DNA"/>
</dbReference>
<gene>
    <name evidence="2" type="ORF">AO067_23390</name>
</gene>
<proteinExistence type="predicted"/>
<reference evidence="2 3" key="1">
    <citation type="submission" date="2015-09" db="EMBL/GenBank/DDBJ databases">
        <title>Genome sequence of ICMP 13104.</title>
        <authorList>
            <person name="Visnovsky S."/>
            <person name="Lu A."/>
            <person name="Panda P."/>
            <person name="Pitman A."/>
        </authorList>
    </citation>
    <scope>NUCLEOTIDE SEQUENCE [LARGE SCALE GENOMIC DNA]</scope>
    <source>
        <strain evidence="2 3">ICMP 13104</strain>
    </source>
</reference>
<organism evidence="2 3">
    <name type="scientific">Pseudomonas viridiflava ICMP 13104</name>
    <dbReference type="NCBI Taxonomy" id="1198305"/>
    <lineage>
        <taxon>Bacteria</taxon>
        <taxon>Pseudomonadati</taxon>
        <taxon>Pseudomonadota</taxon>
        <taxon>Gammaproteobacteria</taxon>
        <taxon>Pseudomonadales</taxon>
        <taxon>Pseudomonadaceae</taxon>
        <taxon>Pseudomonas</taxon>
    </lineage>
</organism>
<protein>
    <recommendedName>
        <fullName evidence="1">Pvc16 N-terminal domain-containing protein</fullName>
    </recommendedName>
</protein>
<keyword evidence="3" id="KW-1185">Reference proteome</keyword>
<dbReference type="AlphaFoldDB" id="A0A0W0HWV9"/>
<comment type="caution">
    <text evidence="2">The sequence shown here is derived from an EMBL/GenBank/DDBJ whole genome shotgun (WGS) entry which is preliminary data.</text>
</comment>
<evidence type="ECO:0000259" key="1">
    <source>
        <dbReference type="Pfam" id="PF14065"/>
    </source>
</evidence>
<name>A0A0W0HWV9_PSEVI</name>
<dbReference type="InterPro" id="IPR025351">
    <property type="entry name" value="Pvc16_N"/>
</dbReference>
<dbReference type="Proteomes" id="UP000053048">
    <property type="component" value="Unassembled WGS sequence"/>
</dbReference>
<evidence type="ECO:0000313" key="2">
    <source>
        <dbReference type="EMBL" id="KTB65392.1"/>
    </source>
</evidence>
<sequence>MIHVALMYIQQVLDQSLGVRLGLDSGCVILDGLSSTESSSGDRNRNKIVLTLVGLEHESNQQYYGGQRREGQHVHQFNPPAYFNLGVLISANFDDYAEALKQLTMVIAFFQANPSLDRINQPAMPEGLTTLTFEIENSPSDKMHNLWTALAVNYLPSILYKVRHVAVQAEQVVASSTVVKNITNSVAQ</sequence>
<dbReference type="Pfam" id="PF14065">
    <property type="entry name" value="Pvc16_N"/>
    <property type="match status" value="1"/>
</dbReference>